<dbReference type="InterPro" id="IPR002477">
    <property type="entry name" value="Peptidoglycan-bd-like"/>
</dbReference>
<reference evidence="4" key="1">
    <citation type="submission" date="2019-09" db="EMBL/GenBank/DDBJ databases">
        <authorList>
            <person name="Li J."/>
        </authorList>
    </citation>
    <scope>NUCLEOTIDE SEQUENCE [LARGE SCALE GENOMIC DNA]</scope>
    <source>
        <strain evidence="4">NRBC 14897</strain>
    </source>
</reference>
<feature type="signal peptide" evidence="1">
    <location>
        <begin position="1"/>
        <end position="27"/>
    </location>
</feature>
<dbReference type="SUPFAM" id="SSF47090">
    <property type="entry name" value="PGBD-like"/>
    <property type="match status" value="2"/>
</dbReference>
<protein>
    <submittedName>
        <fullName evidence="4">Peptidoglycan-binding protein</fullName>
    </submittedName>
</protein>
<dbReference type="AlphaFoldDB" id="A0A641AME9"/>
<evidence type="ECO:0000313" key="4">
    <source>
        <dbReference type="EMBL" id="KAA1374901.1"/>
    </source>
</evidence>
<evidence type="ECO:0000259" key="2">
    <source>
        <dbReference type="Pfam" id="PF01471"/>
    </source>
</evidence>
<name>A0A641AME9_9ACTN</name>
<feature type="chain" id="PRO_5024825224" evidence="1">
    <location>
        <begin position="28"/>
        <end position="388"/>
    </location>
</feature>
<dbReference type="Pfam" id="PF26571">
    <property type="entry name" value="VldE"/>
    <property type="match status" value="1"/>
</dbReference>
<proteinExistence type="predicted"/>
<dbReference type="InterPro" id="IPR058593">
    <property type="entry name" value="ARB_07466-like_C"/>
</dbReference>
<accession>A0A641AME9</accession>
<feature type="domain" description="Peptidoglycan binding-like" evidence="2">
    <location>
        <begin position="259"/>
        <end position="294"/>
    </location>
</feature>
<dbReference type="InterPro" id="IPR036366">
    <property type="entry name" value="PGBDSf"/>
</dbReference>
<keyword evidence="1" id="KW-0732">Signal</keyword>
<sequence length="388" mass="40773">MRDLIMRRAVVVLATLAAAVCAGGAPAGAVGAAGAPPVELPAAPVGLTSAVPQPATLDPVSPYLPQVSCNPVDMVGPRMLRDLLLRTYGIGRAGGISRGCTEGLSEHSEGRAMDWMVNVKVPAEKAAAADFLAWVTRDDGVNARRLGIMYVIYNKKIWSVYNTSAGWRPSYAHTDHVHVSFSWNGARGNTSFWTGTTGVTDFGPCVRFKGSYAAPTDAPRATRCAAATTALVRTSRAPRAFGSTGRAVSAAQTLLGVPMTGRFDTATWTATRAWQRVHELPVTGALDHPTWASLDRPSITRRTVTGFTRSKAAAYGVAHYSGKTLAPGRAAKAVAILQTGLGMQAVDRTGYFGPGTLAAVVELQRRAGLVADGLVSGEEWRAIRSAAG</sequence>
<evidence type="ECO:0000259" key="3">
    <source>
        <dbReference type="Pfam" id="PF26571"/>
    </source>
</evidence>
<comment type="caution">
    <text evidence="4">The sequence shown here is derived from an EMBL/GenBank/DDBJ whole genome shotgun (WGS) entry which is preliminary data.</text>
</comment>
<evidence type="ECO:0000313" key="5">
    <source>
        <dbReference type="Proteomes" id="UP001515100"/>
    </source>
</evidence>
<dbReference type="EMBL" id="SDPP02000004">
    <property type="protein sequence ID" value="KAA1374901.1"/>
    <property type="molecule type" value="Genomic_DNA"/>
</dbReference>
<dbReference type="Pfam" id="PF01471">
    <property type="entry name" value="PG_binding_1"/>
    <property type="match status" value="2"/>
</dbReference>
<dbReference type="OrthoDB" id="5181100at2"/>
<dbReference type="Gene3D" id="1.10.101.10">
    <property type="entry name" value="PGBD-like superfamily/PGBD"/>
    <property type="match status" value="2"/>
</dbReference>
<gene>
    <name evidence="4" type="ORF">ESP62_016150</name>
</gene>
<evidence type="ECO:0000256" key="1">
    <source>
        <dbReference type="SAM" id="SignalP"/>
    </source>
</evidence>
<feature type="domain" description="ARB-07466-like C-terminal" evidence="3">
    <location>
        <begin position="95"/>
        <end position="171"/>
    </location>
</feature>
<organism evidence="4 5">
    <name type="scientific">Aeromicrobium fastidiosum</name>
    <dbReference type="NCBI Taxonomy" id="52699"/>
    <lineage>
        <taxon>Bacteria</taxon>
        <taxon>Bacillati</taxon>
        <taxon>Actinomycetota</taxon>
        <taxon>Actinomycetes</taxon>
        <taxon>Propionibacteriales</taxon>
        <taxon>Nocardioidaceae</taxon>
        <taxon>Aeromicrobium</taxon>
    </lineage>
</organism>
<dbReference type="InterPro" id="IPR036365">
    <property type="entry name" value="PGBD-like_sf"/>
</dbReference>
<keyword evidence="5" id="KW-1185">Reference proteome</keyword>
<dbReference type="RefSeq" id="WP_129185437.1">
    <property type="nucleotide sequence ID" value="NZ_JAGIOG010000001.1"/>
</dbReference>
<dbReference type="Proteomes" id="UP001515100">
    <property type="component" value="Unassembled WGS sequence"/>
</dbReference>
<feature type="domain" description="Peptidoglycan binding-like" evidence="2">
    <location>
        <begin position="343"/>
        <end position="382"/>
    </location>
</feature>